<evidence type="ECO:0000256" key="5">
    <source>
        <dbReference type="ARBA" id="ARBA00022989"/>
    </source>
</evidence>
<dbReference type="InterPro" id="IPR044878">
    <property type="entry name" value="UbiA_sf"/>
</dbReference>
<comment type="similarity">
    <text evidence="2">Belongs to the UbiA prenyltransferase family.</text>
</comment>
<evidence type="ECO:0000256" key="2">
    <source>
        <dbReference type="ARBA" id="ARBA00005985"/>
    </source>
</evidence>
<comment type="subcellular location">
    <subcellularLocation>
        <location evidence="1">Plastid</location>
        <location evidence="1">Chloroplast membrane</location>
        <topology evidence="1">Multi-pass membrane protein</topology>
    </subcellularLocation>
</comment>
<feature type="transmembrane region" description="Helical" evidence="7">
    <location>
        <begin position="279"/>
        <end position="301"/>
    </location>
</feature>
<reference evidence="8 9" key="1">
    <citation type="journal article" date="2012" name="Nat. Biotechnol.">
        <title>Draft genome sequence of pigeonpea (Cajanus cajan), an orphan legume crop of resource-poor farmers.</title>
        <authorList>
            <person name="Varshney R.K."/>
            <person name="Chen W."/>
            <person name="Li Y."/>
            <person name="Bharti A.K."/>
            <person name="Saxena R.K."/>
            <person name="Schlueter J.A."/>
            <person name="Donoghue M.T."/>
            <person name="Azam S."/>
            <person name="Fan G."/>
            <person name="Whaley A.M."/>
            <person name="Farmer A.D."/>
            <person name="Sheridan J."/>
            <person name="Iwata A."/>
            <person name="Tuteja R."/>
            <person name="Penmetsa R.V."/>
            <person name="Wu W."/>
            <person name="Upadhyaya H.D."/>
            <person name="Yang S.P."/>
            <person name="Shah T."/>
            <person name="Saxena K.B."/>
            <person name="Michael T."/>
            <person name="McCombie W.R."/>
            <person name="Yang B."/>
            <person name="Zhang G."/>
            <person name="Yang H."/>
            <person name="Wang J."/>
            <person name="Spillane C."/>
            <person name="Cook D.R."/>
            <person name="May G.D."/>
            <person name="Xu X."/>
            <person name="Jackson S.A."/>
        </authorList>
    </citation>
    <scope>NUCLEOTIDE SEQUENCE [LARGE SCALE GENOMIC DNA]</scope>
    <source>
        <strain evidence="9">cv. Asha</strain>
    </source>
</reference>
<dbReference type="PANTHER" id="PTHR43009">
    <property type="entry name" value="HOMOGENTISATE SOLANESYLTRANSFERASE, CHLOROPLASTIC"/>
    <property type="match status" value="1"/>
</dbReference>
<evidence type="ECO:0000256" key="4">
    <source>
        <dbReference type="ARBA" id="ARBA00022692"/>
    </source>
</evidence>
<dbReference type="Proteomes" id="UP000075243">
    <property type="component" value="Chromosome 2"/>
</dbReference>
<keyword evidence="4 7" id="KW-0812">Transmembrane</keyword>
<evidence type="ECO:0000256" key="7">
    <source>
        <dbReference type="SAM" id="Phobius"/>
    </source>
</evidence>
<evidence type="ECO:0000256" key="1">
    <source>
        <dbReference type="ARBA" id="ARBA00004508"/>
    </source>
</evidence>
<feature type="transmembrane region" description="Helical" evidence="7">
    <location>
        <begin position="116"/>
        <end position="135"/>
    </location>
</feature>
<feature type="transmembrane region" description="Helical" evidence="7">
    <location>
        <begin position="327"/>
        <end position="346"/>
    </location>
</feature>
<feature type="transmembrane region" description="Helical" evidence="7">
    <location>
        <begin position="193"/>
        <end position="214"/>
    </location>
</feature>
<dbReference type="Gramene" id="C.cajan_07900.t">
    <property type="protein sequence ID" value="C.cajan_07900.t"/>
    <property type="gene ID" value="C.cajan_07900"/>
</dbReference>
<protein>
    <submittedName>
        <fullName evidence="8">Digeranylgeranylglyceryl phosphate synthase</fullName>
    </submittedName>
</protein>
<dbReference type="Pfam" id="PF01040">
    <property type="entry name" value="UbiA"/>
    <property type="match status" value="1"/>
</dbReference>
<name>A0A151U7Y3_CAJCA</name>
<feature type="transmembrane region" description="Helical" evidence="7">
    <location>
        <begin position="247"/>
        <end position="267"/>
    </location>
</feature>
<dbReference type="EMBL" id="CM003604">
    <property type="protein sequence ID" value="KYP75404.1"/>
    <property type="molecule type" value="Genomic_DNA"/>
</dbReference>
<dbReference type="STRING" id="3821.A0A151U7Y3"/>
<dbReference type="Gene3D" id="1.10.357.140">
    <property type="entry name" value="UbiA prenyltransferase"/>
    <property type="match status" value="1"/>
</dbReference>
<keyword evidence="5 7" id="KW-1133">Transmembrane helix</keyword>
<evidence type="ECO:0000256" key="6">
    <source>
        <dbReference type="ARBA" id="ARBA00023136"/>
    </source>
</evidence>
<evidence type="ECO:0000313" key="9">
    <source>
        <dbReference type="Proteomes" id="UP000075243"/>
    </source>
</evidence>
<dbReference type="AlphaFoldDB" id="A0A151U7Y3"/>
<evidence type="ECO:0000313" key="8">
    <source>
        <dbReference type="EMBL" id="KYP75404.1"/>
    </source>
</evidence>
<dbReference type="GO" id="GO:0016765">
    <property type="term" value="F:transferase activity, transferring alkyl or aryl (other than methyl) groups"/>
    <property type="evidence" value="ECO:0007669"/>
    <property type="project" value="InterPro"/>
</dbReference>
<accession>A0A151U7Y3</accession>
<dbReference type="Gene3D" id="1.20.120.1780">
    <property type="entry name" value="UbiA prenyltransferase"/>
    <property type="match status" value="1"/>
</dbReference>
<dbReference type="PANTHER" id="PTHR43009:SF6">
    <property type="entry name" value="HOMOGENTISATE PHYTYLTRANSFERASE 1, CHLOROPLASTIC"/>
    <property type="match status" value="1"/>
</dbReference>
<dbReference type="InterPro" id="IPR000537">
    <property type="entry name" value="UbiA_prenyltransferase"/>
</dbReference>
<keyword evidence="3" id="KW-0808">Transferase</keyword>
<proteinExistence type="inferred from homology"/>
<keyword evidence="6 7" id="KW-0472">Membrane</keyword>
<sequence>MDGGLVISSNVCSVTTGGNLGLSRHSTKNLHCASSWASKSPQYKRKTQIECNLLSFQQQSLKQRYKCIEGKCAYEERNKKYFVKAISNPSFDSEHNVSHPKNLDTIKNLLAILYKFCYPYAMIGLALNIISSSLFTVENLSNISPLFFIGVLQVVIPHMFITIYINGVNQLFDVEIDKMNKSYLPLASGQLSFKNGVIVAASFLTLVFCLSWIIGSWSLIWGLVVGSSIWTAYSINVPFLRWKRHPLLAMMCTVASQAFILPIVTFLHMQTFLFKRSIVFPRSLIFGIVFLSLYAVGMALVKDISDVEGDKTHGIDTFSIRLGQKQVLWISVSFFEMAFGVGLLAGTTSSYLWSKIIMGLGHAALGSIIWYKAKCIDLESKASIKSFYVLTWQVILLKIVYHL</sequence>
<gene>
    <name evidence="8" type="ORF">KK1_008132</name>
</gene>
<organism evidence="8 9">
    <name type="scientific">Cajanus cajan</name>
    <name type="common">Pigeon pea</name>
    <name type="synonym">Cajanus indicus</name>
    <dbReference type="NCBI Taxonomy" id="3821"/>
    <lineage>
        <taxon>Eukaryota</taxon>
        <taxon>Viridiplantae</taxon>
        <taxon>Streptophyta</taxon>
        <taxon>Embryophyta</taxon>
        <taxon>Tracheophyta</taxon>
        <taxon>Spermatophyta</taxon>
        <taxon>Magnoliopsida</taxon>
        <taxon>eudicotyledons</taxon>
        <taxon>Gunneridae</taxon>
        <taxon>Pentapetalae</taxon>
        <taxon>rosids</taxon>
        <taxon>fabids</taxon>
        <taxon>Fabales</taxon>
        <taxon>Fabaceae</taxon>
        <taxon>Papilionoideae</taxon>
        <taxon>50 kb inversion clade</taxon>
        <taxon>NPAAA clade</taxon>
        <taxon>indigoferoid/millettioid clade</taxon>
        <taxon>Phaseoleae</taxon>
        <taxon>Cajanus</taxon>
    </lineage>
</organism>
<keyword evidence="9" id="KW-1185">Reference proteome</keyword>
<dbReference type="OMA" id="ESEPNAC"/>
<feature type="transmembrane region" description="Helical" evidence="7">
    <location>
        <begin position="147"/>
        <end position="172"/>
    </location>
</feature>
<dbReference type="GO" id="GO:0031969">
    <property type="term" value="C:chloroplast membrane"/>
    <property type="evidence" value="ECO:0007669"/>
    <property type="project" value="UniProtKB-SubCell"/>
</dbReference>
<feature type="transmembrane region" description="Helical" evidence="7">
    <location>
        <begin position="220"/>
        <end position="240"/>
    </location>
</feature>
<evidence type="ECO:0000256" key="3">
    <source>
        <dbReference type="ARBA" id="ARBA00022679"/>
    </source>
</evidence>